<dbReference type="AlphaFoldDB" id="W5YVH1"/>
<accession>W5YVH1</accession>
<dbReference type="Proteomes" id="UP000035081">
    <property type="component" value="Chromosome"/>
</dbReference>
<proteinExistence type="predicted"/>
<protein>
    <submittedName>
        <fullName evidence="1">Uncharacterized protein</fullName>
    </submittedName>
</protein>
<sequence>MNSEEAPRELQLNGEIAISYFMERNITFALIGT</sequence>
<evidence type="ECO:0000313" key="2">
    <source>
        <dbReference type="Proteomes" id="UP000035081"/>
    </source>
</evidence>
<organism evidence="1 2">
    <name type="scientific">Marinobacter salarius</name>
    <dbReference type="NCBI Taxonomy" id="1420917"/>
    <lineage>
        <taxon>Bacteria</taxon>
        <taxon>Pseudomonadati</taxon>
        <taxon>Pseudomonadota</taxon>
        <taxon>Gammaproteobacteria</taxon>
        <taxon>Pseudomonadales</taxon>
        <taxon>Marinobacteraceae</taxon>
        <taxon>Marinobacter</taxon>
    </lineage>
</organism>
<dbReference type="HOGENOM" id="CLU_3382632_0_0_6"/>
<gene>
    <name evidence="1" type="ORF">AU15_06010</name>
</gene>
<name>W5YVH1_9GAMM</name>
<evidence type="ECO:0000313" key="1">
    <source>
        <dbReference type="EMBL" id="AHI33055.1"/>
    </source>
</evidence>
<dbReference type="EMBL" id="CP007152">
    <property type="protein sequence ID" value="AHI33055.1"/>
    <property type="molecule type" value="Genomic_DNA"/>
</dbReference>
<dbReference type="KEGG" id="msr:AU15_06010"/>
<reference evidence="1 2" key="1">
    <citation type="journal article" date="2014" name="Genome Announc.">
        <title>Draft Genome Sequences of Marinobacter similis A3d10T and Marinobacter salarius R9SW1T.</title>
        <authorList>
            <person name="Ivanova E.P."/>
            <person name="Ng H.J."/>
            <person name="Webb H.K."/>
            <person name="Feng G."/>
            <person name="Oshima K."/>
            <person name="Hattori M."/>
            <person name="Ohkuma M."/>
            <person name="Sergeev A.F."/>
            <person name="Mikhailov V.V."/>
            <person name="Crawford R.J."/>
            <person name="Sawabe T."/>
        </authorList>
    </citation>
    <scope>NUCLEOTIDE SEQUENCE [LARGE SCALE GENOMIC DNA]</scope>
    <source>
        <strain evidence="2">A3d10 and R9SW1</strain>
    </source>
</reference>